<dbReference type="PANTHER" id="PTHR43245">
    <property type="entry name" value="BIFUNCTIONAL POLYMYXIN RESISTANCE PROTEIN ARNA"/>
    <property type="match status" value="1"/>
</dbReference>
<dbReference type="InterPro" id="IPR001509">
    <property type="entry name" value="Epimerase_deHydtase"/>
</dbReference>
<gene>
    <name evidence="2" type="ORF">SAMN04490220_6524</name>
</gene>
<proteinExistence type="predicted"/>
<dbReference type="InterPro" id="IPR036291">
    <property type="entry name" value="NAD(P)-bd_dom_sf"/>
</dbReference>
<dbReference type="SUPFAM" id="SSF51735">
    <property type="entry name" value="NAD(P)-binding Rossmann-fold domains"/>
    <property type="match status" value="1"/>
</dbReference>
<feature type="domain" description="NAD-dependent epimerase/dehydratase" evidence="1">
    <location>
        <begin position="3"/>
        <end position="224"/>
    </location>
</feature>
<evidence type="ECO:0000313" key="2">
    <source>
        <dbReference type="EMBL" id="SEE06542.1"/>
    </source>
</evidence>
<sequence>MKVAVTGATSDFGAAILPVLLADPDIDTVIGLGRRELRLEHPKLESVRMDIRDPGIEDVFRGCEAVVHLAFVVEEIRDKTATHDINLRGSRNVIDSAYRAGALRVVIASSINAYGPELRPKPVNEDVYPAGDPDRYYFHDKAEVEHYAEWWLRRHPGEMAISMLRPTYIIGPDFSNDGIDQLTGPVGAFPRADEAAYQFLHQRDMADAFHRAVKQDLVGPFNLGPRDRVGVRELAAMQGQRMFDVPERPAVVAANIAFRLGLTAFSGQWVTAGETVVDSTRLIEATGWAPTLTARESAAVMILLQGKSLVRREDALERRIACEAALEPASEFVGVDGRGLEHVQIPAATGAVHAEVHAARSGGAATVGSGGAATVGSGGAATVGSGGAATVVLPAPPGLHARYLTPLAAELAENGVDVVVVDLPGHGLSTGKRGHATMPGVNDALAVALGYARIRFGSAPHVVRVGDATERLSRPGRWRSKVGRSRTHVAVNPADGLLPRRLRYEGGLEHLPHAHSARDIVALTRADRVAS</sequence>
<dbReference type="Pfam" id="PF01370">
    <property type="entry name" value="Epimerase"/>
    <property type="match status" value="1"/>
</dbReference>
<reference evidence="3" key="1">
    <citation type="submission" date="2016-10" db="EMBL/GenBank/DDBJ databases">
        <authorList>
            <person name="Varghese N."/>
        </authorList>
    </citation>
    <scope>NUCLEOTIDE SEQUENCE [LARGE SCALE GENOMIC DNA]</scope>
    <source>
        <strain evidence="3">DSM 44719</strain>
    </source>
</reference>
<dbReference type="EMBL" id="FNTL01000004">
    <property type="protein sequence ID" value="SEE06542.1"/>
    <property type="molecule type" value="Genomic_DNA"/>
</dbReference>
<evidence type="ECO:0000313" key="3">
    <source>
        <dbReference type="Proteomes" id="UP000183407"/>
    </source>
</evidence>
<dbReference type="Proteomes" id="UP000183407">
    <property type="component" value="Unassembled WGS sequence"/>
</dbReference>
<evidence type="ECO:0000259" key="1">
    <source>
        <dbReference type="Pfam" id="PF01370"/>
    </source>
</evidence>
<dbReference type="OrthoDB" id="3338687at2"/>
<organism evidence="2 3">
    <name type="scientific">Rhodococcus jostii</name>
    <dbReference type="NCBI Taxonomy" id="132919"/>
    <lineage>
        <taxon>Bacteria</taxon>
        <taxon>Bacillati</taxon>
        <taxon>Actinomycetota</taxon>
        <taxon>Actinomycetes</taxon>
        <taxon>Mycobacteriales</taxon>
        <taxon>Nocardiaceae</taxon>
        <taxon>Rhodococcus</taxon>
    </lineage>
</organism>
<dbReference type="AlphaFoldDB" id="A0A1H5FSU4"/>
<dbReference type="Gene3D" id="3.40.50.1820">
    <property type="entry name" value="alpha/beta hydrolase"/>
    <property type="match status" value="1"/>
</dbReference>
<dbReference type="RefSeq" id="WP_073358704.1">
    <property type="nucleotide sequence ID" value="NZ_FNTL01000004.1"/>
</dbReference>
<name>A0A1H5FSU4_RHOJO</name>
<dbReference type="Gene3D" id="3.40.50.720">
    <property type="entry name" value="NAD(P)-binding Rossmann-like Domain"/>
    <property type="match status" value="1"/>
</dbReference>
<dbReference type="InterPro" id="IPR050177">
    <property type="entry name" value="Lipid_A_modif_metabolic_enz"/>
</dbReference>
<dbReference type="SUPFAM" id="SSF53474">
    <property type="entry name" value="alpha/beta-Hydrolases"/>
    <property type="match status" value="1"/>
</dbReference>
<dbReference type="InterPro" id="IPR029058">
    <property type="entry name" value="AB_hydrolase_fold"/>
</dbReference>
<accession>A0A1H5FSU4</accession>
<protein>
    <submittedName>
        <fullName evidence="2">Nucleoside-diphosphate-sugar epimerase</fullName>
    </submittedName>
</protein>